<dbReference type="AlphaFoldDB" id="A0AAE9PCR2"/>
<reference evidence="4" key="1">
    <citation type="submission" date="2023-02" db="EMBL/GenBank/DDBJ databases">
        <title>Complete Genome Sequence of Bacillus cereus sensu lato isolate BC38B from pepper closely related to the Bacillus anthracis clade.</title>
        <authorList>
            <person name="Abdelli M."/>
            <person name="Cerar Kisek T."/>
            <person name="Falaise C."/>
            <person name="Cumont A."/>
            <person name="Giraud M."/>
            <person name="Chatoux J."/>
            <person name="Rogee S."/>
            <person name="Dadvisard M."/>
            <person name="Larigauderie G."/>
            <person name="Raynaud F."/>
            <person name="Godic Torkar K."/>
            <person name="Ramisse V."/>
        </authorList>
    </citation>
    <scope>NUCLEOTIDE SEQUENCE</scope>
    <source>
        <strain evidence="4">BC38B</strain>
    </source>
</reference>
<dbReference type="Proteomes" id="UP001163707">
    <property type="component" value="Chromosome"/>
</dbReference>
<evidence type="ECO:0000256" key="3">
    <source>
        <dbReference type="SAM" id="SignalP"/>
    </source>
</evidence>
<dbReference type="Gene3D" id="3.30.1450.10">
    <property type="match status" value="1"/>
</dbReference>
<accession>A0AAE9PCR2</accession>
<evidence type="ECO:0000313" key="5">
    <source>
        <dbReference type="Proteomes" id="UP001163707"/>
    </source>
</evidence>
<dbReference type="InterPro" id="IPR037873">
    <property type="entry name" value="BamE-like"/>
</dbReference>
<feature type="chain" id="PRO_5042253747" description="Lipoprotein" evidence="3">
    <location>
        <begin position="26"/>
        <end position="247"/>
    </location>
</feature>
<name>A0AAE9PCR2_BACCE</name>
<dbReference type="EMBL" id="CP109872">
    <property type="protein sequence ID" value="UYW69499.2"/>
    <property type="molecule type" value="Genomic_DNA"/>
</dbReference>
<organism evidence="4 5">
    <name type="scientific">Bacillus cereus</name>
    <dbReference type="NCBI Taxonomy" id="1396"/>
    <lineage>
        <taxon>Bacteria</taxon>
        <taxon>Bacillati</taxon>
        <taxon>Bacillota</taxon>
        <taxon>Bacilli</taxon>
        <taxon>Bacillales</taxon>
        <taxon>Bacillaceae</taxon>
        <taxon>Bacillus</taxon>
        <taxon>Bacillus cereus group</taxon>
    </lineage>
</organism>
<feature type="region of interest" description="Disordered" evidence="2">
    <location>
        <begin position="227"/>
        <end position="247"/>
    </location>
</feature>
<evidence type="ECO:0008006" key="6">
    <source>
        <dbReference type="Google" id="ProtNLM"/>
    </source>
</evidence>
<feature type="signal peptide" evidence="3">
    <location>
        <begin position="1"/>
        <end position="25"/>
    </location>
</feature>
<evidence type="ECO:0000256" key="2">
    <source>
        <dbReference type="SAM" id="MobiDB-lite"/>
    </source>
</evidence>
<protein>
    <recommendedName>
        <fullName evidence="6">Lipoprotein</fullName>
    </recommendedName>
</protein>
<feature type="compositionally biased region" description="Basic and acidic residues" evidence="2">
    <location>
        <begin position="236"/>
        <end position="247"/>
    </location>
</feature>
<keyword evidence="1 3" id="KW-0732">Signal</keyword>
<evidence type="ECO:0000256" key="1">
    <source>
        <dbReference type="ARBA" id="ARBA00022729"/>
    </source>
</evidence>
<dbReference type="PROSITE" id="PS51257">
    <property type="entry name" value="PROKAR_LIPOPROTEIN"/>
    <property type="match status" value="1"/>
</dbReference>
<gene>
    <name evidence="4" type="ORF">OK229_01000</name>
</gene>
<evidence type="ECO:0000313" key="4">
    <source>
        <dbReference type="EMBL" id="UYW69499.2"/>
    </source>
</evidence>
<proteinExistence type="predicted"/>
<sequence length="247" mass="28035">MVKKSLFFLMSISLTVILISACSNAGSTADGKISKEEFKQIKKGMSMEEVEKIVGGKGEENVNQYNTSLVEYTYPALDGAVQDGYVYILFNDGKVDVILDFGLLKNKEQLEQELATAKENVKVDWGYKIKEVASSDKSTTEKFDEVSKYAHDYKPSNDEIKQFGNDIIKEYKDKNYIKDISNHEYMLTNIFKSQVVDGNASEKPLKDFAFDFWQNSKYNYRGVENATSSATQANERQMDKALSKMNK</sequence>